<keyword evidence="8 18" id="KW-0863">Zinc-finger</keyword>
<keyword evidence="2 19" id="KW-0285">Flavoprotein</keyword>
<dbReference type="GO" id="GO:0102265">
    <property type="term" value="F:tRNA-dihydrouridine47 synthase activity"/>
    <property type="evidence" value="ECO:0007669"/>
    <property type="project" value="UniProtKB-EC"/>
</dbReference>
<evidence type="ECO:0000256" key="1">
    <source>
        <dbReference type="ARBA" id="ARBA00001917"/>
    </source>
</evidence>
<evidence type="ECO:0000256" key="17">
    <source>
        <dbReference type="ARBA" id="ARBA00049513"/>
    </source>
</evidence>
<keyword evidence="4" id="KW-0507">mRNA processing</keyword>
<evidence type="ECO:0000256" key="13">
    <source>
        <dbReference type="ARBA" id="ARBA00045365"/>
    </source>
</evidence>
<dbReference type="InterPro" id="IPR000571">
    <property type="entry name" value="Znf_CCCH"/>
</dbReference>
<keyword evidence="12" id="KW-0520">NAD</keyword>
<feature type="region of interest" description="Disordered" evidence="20">
    <location>
        <begin position="38"/>
        <end position="69"/>
    </location>
</feature>
<dbReference type="EC" id="1.3.1.-" evidence="19"/>
<dbReference type="PANTHER" id="PTHR45846:SF1">
    <property type="entry name" value="TRNA-DIHYDROURIDINE(47) SYNTHASE [NAD(P)(+)]-LIKE"/>
    <property type="match status" value="1"/>
</dbReference>
<dbReference type="GO" id="GO:0006397">
    <property type="term" value="P:mRNA processing"/>
    <property type="evidence" value="ECO:0007669"/>
    <property type="project" value="UniProtKB-KW"/>
</dbReference>
<keyword evidence="11 19" id="KW-0560">Oxidoreductase</keyword>
<dbReference type="AlphaFoldDB" id="A0A9P0D2B0"/>
<comment type="catalytic activity">
    <reaction evidence="14">
        <text>5,6-dihydrouridine(47) in tRNA + NAD(+) = uridine(47) in tRNA + NADH + H(+)</text>
        <dbReference type="Rhea" id="RHEA:53364"/>
        <dbReference type="Rhea" id="RHEA-COMP:13539"/>
        <dbReference type="Rhea" id="RHEA-COMP:13540"/>
        <dbReference type="ChEBI" id="CHEBI:15378"/>
        <dbReference type="ChEBI" id="CHEBI:57540"/>
        <dbReference type="ChEBI" id="CHEBI:57945"/>
        <dbReference type="ChEBI" id="CHEBI:65315"/>
        <dbReference type="ChEBI" id="CHEBI:74443"/>
        <dbReference type="EC" id="1.3.1.89"/>
    </reaction>
    <physiologicalReaction direction="right-to-left" evidence="14">
        <dbReference type="Rhea" id="RHEA:53366"/>
    </physiologicalReaction>
</comment>
<name>A0A9P0D2B0_9CUCU</name>
<evidence type="ECO:0000256" key="16">
    <source>
        <dbReference type="ARBA" id="ARBA00049447"/>
    </source>
</evidence>
<protein>
    <recommendedName>
        <fullName evidence="19">tRNA-dihydrouridine(47) synthase [NAD(P)(+)]</fullName>
        <ecNumber evidence="19">1.3.1.-</ecNumber>
    </recommendedName>
    <alternativeName>
        <fullName evidence="19">tRNA-dihydrouridine synthase 3</fullName>
    </alternativeName>
</protein>
<dbReference type="InterPro" id="IPR035587">
    <property type="entry name" value="DUS-like_FMN-bd"/>
</dbReference>
<dbReference type="OrthoDB" id="259935at2759"/>
<evidence type="ECO:0000313" key="22">
    <source>
        <dbReference type="EMBL" id="CAH1109194.1"/>
    </source>
</evidence>
<dbReference type="PANTHER" id="PTHR45846">
    <property type="entry name" value="TRNA-DIHYDROURIDINE(47) SYNTHASE [NAD(P)(+)]-LIKE"/>
    <property type="match status" value="1"/>
</dbReference>
<dbReference type="PROSITE" id="PS50103">
    <property type="entry name" value="ZF_C3H1"/>
    <property type="match status" value="1"/>
</dbReference>
<evidence type="ECO:0000256" key="12">
    <source>
        <dbReference type="ARBA" id="ARBA00023027"/>
    </source>
</evidence>
<keyword evidence="6 18" id="KW-0479">Metal-binding</keyword>
<evidence type="ECO:0000256" key="9">
    <source>
        <dbReference type="ARBA" id="ARBA00022833"/>
    </source>
</evidence>
<dbReference type="Proteomes" id="UP001153636">
    <property type="component" value="Chromosome 3"/>
</dbReference>
<reference evidence="22" key="1">
    <citation type="submission" date="2022-01" db="EMBL/GenBank/DDBJ databases">
        <authorList>
            <person name="King R."/>
        </authorList>
    </citation>
    <scope>NUCLEOTIDE SEQUENCE</scope>
</reference>
<keyword evidence="7" id="KW-0677">Repeat</keyword>
<organism evidence="22 23">
    <name type="scientific">Psylliodes chrysocephalus</name>
    <dbReference type="NCBI Taxonomy" id="3402493"/>
    <lineage>
        <taxon>Eukaryota</taxon>
        <taxon>Metazoa</taxon>
        <taxon>Ecdysozoa</taxon>
        <taxon>Arthropoda</taxon>
        <taxon>Hexapoda</taxon>
        <taxon>Insecta</taxon>
        <taxon>Pterygota</taxon>
        <taxon>Neoptera</taxon>
        <taxon>Endopterygota</taxon>
        <taxon>Coleoptera</taxon>
        <taxon>Polyphaga</taxon>
        <taxon>Cucujiformia</taxon>
        <taxon>Chrysomeloidea</taxon>
        <taxon>Chrysomelidae</taxon>
        <taxon>Galerucinae</taxon>
        <taxon>Alticini</taxon>
        <taxon>Psylliodes</taxon>
    </lineage>
</organism>
<evidence type="ECO:0000313" key="23">
    <source>
        <dbReference type="Proteomes" id="UP001153636"/>
    </source>
</evidence>
<dbReference type="CDD" id="cd02801">
    <property type="entry name" value="DUS_like_FMN"/>
    <property type="match status" value="1"/>
</dbReference>
<feature type="compositionally biased region" description="Basic and acidic residues" evidence="20">
    <location>
        <begin position="48"/>
        <end position="57"/>
    </location>
</feature>
<evidence type="ECO:0000256" key="10">
    <source>
        <dbReference type="ARBA" id="ARBA00022857"/>
    </source>
</evidence>
<dbReference type="InterPro" id="IPR018517">
    <property type="entry name" value="tRNA_hU_synthase_CS"/>
</dbReference>
<sequence>MSSSGICNIKAEYIIPDPKRDVNLDHVSDKDKINFENASIADETNEPPFKKQKFDKSKKLKGQNKSRGPTYRVDKGDELCSNLINVVLDGEIPTCERKNCQFLHDIKKYLELKAKDLGDNCYNYQVSGKCARGLSCRFGSEHITTEGTNKIDQEKLLAFEANGPYTINTLKHDVQIALRKRTYDFKLAEKCVKYVDSIKKNNHESEKSSNPPTGSVTDEDIIKLLQREKKKIHWSDKLFLSPLTTVGNLPFRRICKEFGVDITCGEMAMCSSLLQGLPQEWALLKRHKSEDIFGVQLCANNPFLLTKCGQLLQNETDVDFVDLNLGCPIELVYNSGAGCGLLRRPRVLETCVKSLSSILDVPLTVKMRTGVYSSENIAHTLAPKMKDCGVSLLTIHGRSREQRYTKSANWNYIETVAQAAAPMPVLGNGDILSYEDYKKSKETAPHLTGVMIGRGALIKPWIFTEIKEQKIWDISSSERFEIIKKYSNYGLEHWGSDNKGVENTRRFLLEWLSFLYRYIPVGILESPPQKINERPPHFKGRDELETLMASPSASDWIKISEMLLGPVPENFNFLPKHKANSYKN</sequence>
<gene>
    <name evidence="22" type="ORF">PSYICH_LOCUS8426</name>
</gene>
<dbReference type="GO" id="GO:0050660">
    <property type="term" value="F:flavin adenine dinucleotide binding"/>
    <property type="evidence" value="ECO:0007669"/>
    <property type="project" value="UniProtKB-UniRule"/>
</dbReference>
<comment type="catalytic activity">
    <reaction evidence="15">
        <text>a 5,6-dihydrouridine in mRNA + NAD(+) = a uridine in mRNA + NADH + H(+)</text>
        <dbReference type="Rhea" id="RHEA:69851"/>
        <dbReference type="Rhea" id="RHEA-COMP:14658"/>
        <dbReference type="Rhea" id="RHEA-COMP:17789"/>
        <dbReference type="ChEBI" id="CHEBI:15378"/>
        <dbReference type="ChEBI" id="CHEBI:57540"/>
        <dbReference type="ChEBI" id="CHEBI:57945"/>
        <dbReference type="ChEBI" id="CHEBI:65315"/>
        <dbReference type="ChEBI" id="CHEBI:74443"/>
    </reaction>
    <physiologicalReaction direction="right-to-left" evidence="15">
        <dbReference type="Rhea" id="RHEA:69853"/>
    </physiologicalReaction>
</comment>
<keyword evidence="3 19" id="KW-0288">FMN</keyword>
<dbReference type="GO" id="GO:0003723">
    <property type="term" value="F:RNA binding"/>
    <property type="evidence" value="ECO:0007669"/>
    <property type="project" value="TreeGrafter"/>
</dbReference>
<evidence type="ECO:0000256" key="6">
    <source>
        <dbReference type="ARBA" id="ARBA00022723"/>
    </source>
</evidence>
<keyword evidence="9 18" id="KW-0862">Zinc</keyword>
<evidence type="ECO:0000256" key="3">
    <source>
        <dbReference type="ARBA" id="ARBA00022643"/>
    </source>
</evidence>
<evidence type="ECO:0000256" key="15">
    <source>
        <dbReference type="ARBA" id="ARBA00048342"/>
    </source>
</evidence>
<comment type="catalytic activity">
    <reaction evidence="17">
        <text>5,6-dihydrouridine(47) in tRNA + NADP(+) = uridine(47) in tRNA + NADPH + H(+)</text>
        <dbReference type="Rhea" id="RHEA:53360"/>
        <dbReference type="Rhea" id="RHEA-COMP:13539"/>
        <dbReference type="Rhea" id="RHEA-COMP:13540"/>
        <dbReference type="ChEBI" id="CHEBI:15378"/>
        <dbReference type="ChEBI" id="CHEBI:57783"/>
        <dbReference type="ChEBI" id="CHEBI:58349"/>
        <dbReference type="ChEBI" id="CHEBI:65315"/>
        <dbReference type="ChEBI" id="CHEBI:74443"/>
        <dbReference type="EC" id="1.3.1.89"/>
    </reaction>
    <physiologicalReaction direction="right-to-left" evidence="17">
        <dbReference type="Rhea" id="RHEA:53362"/>
    </physiologicalReaction>
</comment>
<comment type="cofactor">
    <cofactor evidence="1 19">
        <name>FMN</name>
        <dbReference type="ChEBI" id="CHEBI:58210"/>
    </cofactor>
</comment>
<dbReference type="GO" id="GO:0008270">
    <property type="term" value="F:zinc ion binding"/>
    <property type="evidence" value="ECO:0007669"/>
    <property type="project" value="UniProtKB-KW"/>
</dbReference>
<evidence type="ECO:0000256" key="8">
    <source>
        <dbReference type="ARBA" id="ARBA00022771"/>
    </source>
</evidence>
<accession>A0A9P0D2B0</accession>
<dbReference type="PROSITE" id="PS01136">
    <property type="entry name" value="UPF0034"/>
    <property type="match status" value="1"/>
</dbReference>
<dbReference type="FunFam" id="3.20.20.70:FF:000067">
    <property type="entry name" value="tRNA-dihydrouridine(47) synthase [NAD(P)(+)]"/>
    <property type="match status" value="1"/>
</dbReference>
<evidence type="ECO:0000256" key="11">
    <source>
        <dbReference type="ARBA" id="ARBA00023002"/>
    </source>
</evidence>
<evidence type="ECO:0000256" key="14">
    <source>
        <dbReference type="ARBA" id="ARBA00048266"/>
    </source>
</evidence>
<evidence type="ECO:0000256" key="20">
    <source>
        <dbReference type="SAM" id="MobiDB-lite"/>
    </source>
</evidence>
<dbReference type="Pfam" id="PF01207">
    <property type="entry name" value="Dus"/>
    <property type="match status" value="1"/>
</dbReference>
<evidence type="ECO:0000256" key="18">
    <source>
        <dbReference type="PROSITE-ProRule" id="PRU00723"/>
    </source>
</evidence>
<comment type="similarity">
    <text evidence="19">Belongs to the dus family. Dus3 subfamily.</text>
</comment>
<dbReference type="Gene3D" id="3.20.20.70">
    <property type="entry name" value="Aldolase class I"/>
    <property type="match status" value="1"/>
</dbReference>
<comment type="catalytic activity">
    <reaction evidence="16">
        <text>a 5,6-dihydrouridine in mRNA + NADP(+) = a uridine in mRNA + NADPH + H(+)</text>
        <dbReference type="Rhea" id="RHEA:69855"/>
        <dbReference type="Rhea" id="RHEA-COMP:14658"/>
        <dbReference type="Rhea" id="RHEA-COMP:17789"/>
        <dbReference type="ChEBI" id="CHEBI:15378"/>
        <dbReference type="ChEBI" id="CHEBI:57783"/>
        <dbReference type="ChEBI" id="CHEBI:58349"/>
        <dbReference type="ChEBI" id="CHEBI:65315"/>
        <dbReference type="ChEBI" id="CHEBI:74443"/>
    </reaction>
    <physiologicalReaction direction="right-to-left" evidence="16">
        <dbReference type="Rhea" id="RHEA:69857"/>
    </physiologicalReaction>
</comment>
<keyword evidence="10" id="KW-0521">NADP</keyword>
<evidence type="ECO:0000256" key="5">
    <source>
        <dbReference type="ARBA" id="ARBA00022694"/>
    </source>
</evidence>
<evidence type="ECO:0000256" key="7">
    <source>
        <dbReference type="ARBA" id="ARBA00022737"/>
    </source>
</evidence>
<feature type="domain" description="C3H1-type" evidence="21">
    <location>
        <begin position="120"/>
        <end position="145"/>
    </location>
</feature>
<proteinExistence type="inferred from homology"/>
<comment type="function">
    <text evidence="13">Catalyzes the synthesis of dihydrouridine, a modified base, in various RNAs, such as tRNAs, mRNAs and some long non-coding RNAs (lncRNAs). Mainly modifies the uridine in position 47 (U47) in the D-loop of most cytoplasmic tRNAs. Also able to mediate the formation of dihydrouridine in some mRNAs, thereby regulating their translation.</text>
</comment>
<dbReference type="SUPFAM" id="SSF51395">
    <property type="entry name" value="FMN-linked oxidoreductases"/>
    <property type="match status" value="1"/>
</dbReference>
<dbReference type="InterPro" id="IPR013785">
    <property type="entry name" value="Aldolase_TIM"/>
</dbReference>
<feature type="zinc finger region" description="C3H1-type" evidence="18">
    <location>
        <begin position="120"/>
        <end position="145"/>
    </location>
</feature>
<evidence type="ECO:0000256" key="4">
    <source>
        <dbReference type="ARBA" id="ARBA00022664"/>
    </source>
</evidence>
<evidence type="ECO:0000259" key="21">
    <source>
        <dbReference type="PROSITE" id="PS50103"/>
    </source>
</evidence>
<keyword evidence="5 19" id="KW-0819">tRNA processing</keyword>
<dbReference type="EMBL" id="OV651815">
    <property type="protein sequence ID" value="CAH1109194.1"/>
    <property type="molecule type" value="Genomic_DNA"/>
</dbReference>
<evidence type="ECO:0000256" key="19">
    <source>
        <dbReference type="RuleBase" id="RU291113"/>
    </source>
</evidence>
<evidence type="ECO:0000256" key="2">
    <source>
        <dbReference type="ARBA" id="ARBA00022630"/>
    </source>
</evidence>
<keyword evidence="23" id="KW-1185">Reference proteome</keyword>